<name>A0A9X3MVC9_9ACTN</name>
<gene>
    <name evidence="2" type="ORF">OM076_23325</name>
</gene>
<comment type="caution">
    <text evidence="2">The sequence shown here is derived from an EMBL/GenBank/DDBJ whole genome shotgun (WGS) entry which is preliminary data.</text>
</comment>
<feature type="signal peptide" evidence="1">
    <location>
        <begin position="1"/>
        <end position="20"/>
    </location>
</feature>
<dbReference type="RefSeq" id="WP_270042467.1">
    <property type="nucleotide sequence ID" value="NZ_JAPDOD010000023.1"/>
</dbReference>
<proteinExistence type="predicted"/>
<protein>
    <submittedName>
        <fullName evidence="2">Uncharacterized protein</fullName>
    </submittedName>
</protein>
<accession>A0A9X3MVC9</accession>
<dbReference type="EMBL" id="JAPDOD010000023">
    <property type="protein sequence ID" value="MDA0163225.1"/>
    <property type="molecule type" value="Genomic_DNA"/>
</dbReference>
<evidence type="ECO:0000256" key="1">
    <source>
        <dbReference type="SAM" id="SignalP"/>
    </source>
</evidence>
<dbReference type="Proteomes" id="UP001149140">
    <property type="component" value="Unassembled WGS sequence"/>
</dbReference>
<feature type="chain" id="PRO_5040930349" evidence="1">
    <location>
        <begin position="21"/>
        <end position="169"/>
    </location>
</feature>
<keyword evidence="1" id="KW-0732">Signal</keyword>
<evidence type="ECO:0000313" key="2">
    <source>
        <dbReference type="EMBL" id="MDA0163225.1"/>
    </source>
</evidence>
<organism evidence="2 3">
    <name type="scientific">Solirubrobacter ginsenosidimutans</name>
    <dbReference type="NCBI Taxonomy" id="490573"/>
    <lineage>
        <taxon>Bacteria</taxon>
        <taxon>Bacillati</taxon>
        <taxon>Actinomycetota</taxon>
        <taxon>Thermoleophilia</taxon>
        <taxon>Solirubrobacterales</taxon>
        <taxon>Solirubrobacteraceae</taxon>
        <taxon>Solirubrobacter</taxon>
    </lineage>
</organism>
<reference evidence="2" key="1">
    <citation type="submission" date="2022-10" db="EMBL/GenBank/DDBJ databases">
        <title>The WGS of Solirubrobacter ginsenosidimutans DSM 21036.</title>
        <authorList>
            <person name="Jiang Z."/>
        </authorList>
    </citation>
    <scope>NUCLEOTIDE SEQUENCE</scope>
    <source>
        <strain evidence="2">DSM 21036</strain>
    </source>
</reference>
<sequence>MRIPILTAVAALSLAGTAAAQTPVSEEAVNRPVSVGVSILDAAGTTVDTLSCEWSTGGPGDDDRSCLRFQSDPQVAFGAIEDAGGVRAEQHTVFGAGEGDTNGDMAISYSKRADGTWLIRSRGRVDGKPMHFGRVCTADGQSCVRWDADGAKRAAKDVRAAASKLKKRR</sequence>
<evidence type="ECO:0000313" key="3">
    <source>
        <dbReference type="Proteomes" id="UP001149140"/>
    </source>
</evidence>
<dbReference type="AlphaFoldDB" id="A0A9X3MVC9"/>
<keyword evidence="3" id="KW-1185">Reference proteome</keyword>